<evidence type="ECO:0000313" key="2">
    <source>
        <dbReference type="Proteomes" id="UP000664771"/>
    </source>
</evidence>
<reference evidence="1 2" key="1">
    <citation type="submission" date="2021-03" db="EMBL/GenBank/DDBJ databases">
        <title>The complete genome sequence of Acetobacter sacchari TBRC 11175.</title>
        <authorList>
            <person name="Charoenyingcharoen P."/>
            <person name="Yukphan P."/>
        </authorList>
    </citation>
    <scope>NUCLEOTIDE SEQUENCE [LARGE SCALE GENOMIC DNA]</scope>
    <source>
        <strain evidence="1 2">TBRC 11175</strain>
    </source>
</reference>
<evidence type="ECO:0000313" key="1">
    <source>
        <dbReference type="EMBL" id="MBO1362114.1"/>
    </source>
</evidence>
<dbReference type="Proteomes" id="UP000664771">
    <property type="component" value="Unassembled WGS sequence"/>
</dbReference>
<dbReference type="EMBL" id="JAFVMF010000067">
    <property type="protein sequence ID" value="MBO1362114.1"/>
    <property type="molecule type" value="Genomic_DNA"/>
</dbReference>
<feature type="non-terminal residue" evidence="1">
    <location>
        <position position="1"/>
    </location>
</feature>
<gene>
    <name evidence="1" type="ORF">J2D73_20265</name>
</gene>
<accession>A0ABS3M1U7</accession>
<comment type="caution">
    <text evidence="1">The sequence shown here is derived from an EMBL/GenBank/DDBJ whole genome shotgun (WGS) entry which is preliminary data.</text>
</comment>
<protein>
    <submittedName>
        <fullName evidence="1">Recombinase family protein</fullName>
    </submittedName>
</protein>
<name>A0ABS3M1U7_9PROT</name>
<feature type="non-terminal residue" evidence="1">
    <location>
        <position position="111"/>
    </location>
</feature>
<organism evidence="1 2">
    <name type="scientific">Acetobacter sacchari</name>
    <dbReference type="NCBI Taxonomy" id="2661687"/>
    <lineage>
        <taxon>Bacteria</taxon>
        <taxon>Pseudomonadati</taxon>
        <taxon>Pseudomonadota</taxon>
        <taxon>Alphaproteobacteria</taxon>
        <taxon>Acetobacterales</taxon>
        <taxon>Acetobacteraceae</taxon>
        <taxon>Acetobacter</taxon>
    </lineage>
</organism>
<proteinExistence type="predicted"/>
<keyword evidence="2" id="KW-1185">Reference proteome</keyword>
<sequence length="111" mass="12223">QAILDGVPGAKLKDKIGALEARKTELKEFLATAEAPPPLHHPNMAEIYHRRISSVDASPQAEETRTETAERLRTLVPQVTFQPTDGELAIILRCDLMAILQFAAHEKNATV</sequence>